<dbReference type="Proteomes" id="UP000534332">
    <property type="component" value="Unassembled WGS sequence"/>
</dbReference>
<evidence type="ECO:0000313" key="1">
    <source>
        <dbReference type="EMBL" id="EFG2162371.1"/>
    </source>
</evidence>
<gene>
    <name evidence="1" type="ORF">BRV02_003471</name>
    <name evidence="3" type="ORF">C9160_07105</name>
    <name evidence="4" type="ORF">FV293_22180</name>
    <name evidence="2" type="ORF">JNA65_21170</name>
</gene>
<evidence type="ECO:0000313" key="5">
    <source>
        <dbReference type="Proteomes" id="UP000306700"/>
    </source>
</evidence>
<evidence type="ECO:0000313" key="7">
    <source>
        <dbReference type="Proteomes" id="UP000534332"/>
    </source>
</evidence>
<dbReference type="EMBL" id="RRNI01000005">
    <property type="protein sequence ID" value="TJH23795.1"/>
    <property type="molecule type" value="Genomic_DNA"/>
</dbReference>
<reference evidence="2 8" key="4">
    <citation type="submission" date="2021-01" db="EMBL/GenBank/DDBJ databases">
        <title>Genomes of Escherichia coli STEC strains from raw meat-based diets for companion animals.</title>
        <authorList>
            <person name="Stevens M.J.A."/>
            <person name="Stephan R."/>
        </authorList>
    </citation>
    <scope>NUCLEOTIDE SEQUENCE [LARGE SCALE GENOMIC DNA]</scope>
    <source>
        <strain evidence="2 8">LSC1-58</strain>
    </source>
</reference>
<reference evidence="3 5" key="1">
    <citation type="submission" date="2018-12" db="EMBL/GenBank/DDBJ databases">
        <title>Food and Water Safety Consortium.</title>
        <authorList>
            <person name="Tyson S."/>
            <person name="Peterson C.-L."/>
            <person name="Olson A."/>
            <person name="Tyler S."/>
            <person name="Cabral J."/>
            <person name="Lynch T."/>
            <person name="Knox N."/>
            <person name="Van Domselaar G."/>
            <person name="Graham M."/>
        </authorList>
    </citation>
    <scope>NUCLEOTIDE SEQUENCE [LARGE SCALE GENOMIC DNA]</scope>
    <source>
        <strain evidence="3 5">FWSEC0384</strain>
    </source>
</reference>
<dbReference type="EMBL" id="JAETYZ010000032">
    <property type="protein sequence ID" value="MBL6236396.1"/>
    <property type="molecule type" value="Genomic_DNA"/>
</dbReference>
<evidence type="ECO:0000313" key="8">
    <source>
        <dbReference type="Proteomes" id="UP000615017"/>
    </source>
</evidence>
<evidence type="ECO:0000313" key="3">
    <source>
        <dbReference type="EMBL" id="TJH23795.1"/>
    </source>
</evidence>
<reference evidence="1 7" key="3">
    <citation type="submission" date="2020-02" db="EMBL/GenBank/DDBJ databases">
        <authorList>
            <person name="Ashton P.M."/>
            <person name="Dallman T."/>
            <person name="Nair S."/>
            <person name="De Pinna E."/>
            <person name="Peters T."/>
            <person name="Grant K."/>
        </authorList>
    </citation>
    <scope>NUCLEOTIDE SEQUENCE [LARGE SCALE GENOMIC DNA]</scope>
    <source>
        <strain evidence="1 7">188143</strain>
    </source>
</reference>
<comment type="caution">
    <text evidence="1">The sequence shown here is derived from an EMBL/GenBank/DDBJ whole genome shotgun (WGS) entry which is preliminary data.</text>
</comment>
<dbReference type="Proteomes" id="UP000306700">
    <property type="component" value="Unassembled WGS sequence"/>
</dbReference>
<sequence length="73" mass="7913">MGDCMLIEGEFGVLHQRVVEILGVSLLEVIATGEAISADAIAGMIRVLHHDELDDLAVKLAIDVLLQDMRLCN</sequence>
<reference evidence="4 6" key="2">
    <citation type="submission" date="2019-08" db="EMBL/GenBank/DDBJ databases">
        <title>Whole genome analysis of cultivated E. coli strains isolated from CD patients and healthy donors.</title>
        <authorList>
            <person name="Siniagina M.N."/>
            <person name="Markelova M.I."/>
            <person name="Laikov A.V."/>
            <person name="Boulygina E.A."/>
            <person name="Khusnutdinova D.R."/>
            <person name="Kharchenko A."/>
            <person name="Grigoryeva T.V."/>
        </authorList>
    </citation>
    <scope>NUCLEOTIDE SEQUENCE [LARGE SCALE GENOMIC DNA]</scope>
    <source>
        <strain evidence="4 6">1_45_11</strain>
    </source>
</reference>
<evidence type="ECO:0000313" key="6">
    <source>
        <dbReference type="Proteomes" id="UP000321295"/>
    </source>
</evidence>
<dbReference type="EMBL" id="VRXD01000039">
    <property type="protein sequence ID" value="TXQ30787.1"/>
    <property type="molecule type" value="Genomic_DNA"/>
</dbReference>
<dbReference type="EMBL" id="AASSGK010000023">
    <property type="protein sequence ID" value="EFG2162371.1"/>
    <property type="molecule type" value="Genomic_DNA"/>
</dbReference>
<dbReference type="Proteomes" id="UP000615017">
    <property type="component" value="Unassembled WGS sequence"/>
</dbReference>
<organism evidence="1 7">
    <name type="scientific">Escherichia coli</name>
    <dbReference type="NCBI Taxonomy" id="562"/>
    <lineage>
        <taxon>Bacteria</taxon>
        <taxon>Pseudomonadati</taxon>
        <taxon>Pseudomonadota</taxon>
        <taxon>Gammaproteobacteria</taxon>
        <taxon>Enterobacterales</taxon>
        <taxon>Enterobacteriaceae</taxon>
        <taxon>Escherichia</taxon>
    </lineage>
</organism>
<name>A0A0L1EZ66_ECOLX</name>
<proteinExistence type="predicted"/>
<protein>
    <submittedName>
        <fullName evidence="1">Uncharacterized protein</fullName>
    </submittedName>
</protein>
<dbReference type="AlphaFoldDB" id="A0A0L1EZ66"/>
<evidence type="ECO:0000313" key="2">
    <source>
        <dbReference type="EMBL" id="MBL6236396.1"/>
    </source>
</evidence>
<dbReference type="Proteomes" id="UP000321295">
    <property type="component" value="Unassembled WGS sequence"/>
</dbReference>
<accession>A0A0L1EZ66</accession>
<evidence type="ECO:0000313" key="4">
    <source>
        <dbReference type="EMBL" id="TXQ30787.1"/>
    </source>
</evidence>